<comment type="similarity">
    <text evidence="3 12">Belongs to the peptidase M14 family.</text>
</comment>
<evidence type="ECO:0000256" key="3">
    <source>
        <dbReference type="ARBA" id="ARBA00005988"/>
    </source>
</evidence>
<feature type="region of interest" description="Disordered" evidence="13">
    <location>
        <begin position="422"/>
        <end position="452"/>
    </location>
</feature>
<feature type="compositionally biased region" description="Low complexity" evidence="13">
    <location>
        <begin position="528"/>
        <end position="541"/>
    </location>
</feature>
<dbReference type="InterPro" id="IPR050821">
    <property type="entry name" value="Cytosolic_carboxypeptidase"/>
</dbReference>
<comment type="subcellular location">
    <subcellularLocation>
        <location evidence="2">Cytoplasm</location>
    </subcellularLocation>
</comment>
<dbReference type="EC" id="3.4.17.24" evidence="11"/>
<evidence type="ECO:0000259" key="14">
    <source>
        <dbReference type="PROSITE" id="PS52035"/>
    </source>
</evidence>
<evidence type="ECO:0000256" key="13">
    <source>
        <dbReference type="SAM" id="MobiDB-lite"/>
    </source>
</evidence>
<dbReference type="PANTHER" id="PTHR12756">
    <property type="entry name" value="CYTOSOLIC CARBOXYPEPTIDASE"/>
    <property type="match status" value="1"/>
</dbReference>
<evidence type="ECO:0000256" key="12">
    <source>
        <dbReference type="PROSITE-ProRule" id="PRU01379"/>
    </source>
</evidence>
<dbReference type="AlphaFoldDB" id="A0A9Q1BN01"/>
<dbReference type="SUPFAM" id="SSF53187">
    <property type="entry name" value="Zn-dependent exopeptidases"/>
    <property type="match status" value="1"/>
</dbReference>
<feature type="region of interest" description="Disordered" evidence="13">
    <location>
        <begin position="1165"/>
        <end position="1254"/>
    </location>
</feature>
<protein>
    <recommendedName>
        <fullName evidence="11">tubulin-glutamate carboxypeptidase</fullName>
        <ecNumber evidence="11">3.4.17.24</ecNumber>
    </recommendedName>
</protein>
<dbReference type="Proteomes" id="UP001152320">
    <property type="component" value="Chromosome 14"/>
</dbReference>
<dbReference type="Gene3D" id="1.25.10.10">
    <property type="entry name" value="Leucine-rich Repeat Variant"/>
    <property type="match status" value="1"/>
</dbReference>
<dbReference type="Gene3D" id="2.60.40.3120">
    <property type="match status" value="1"/>
</dbReference>
<feature type="domain" description="Peptidase M14" evidence="14">
    <location>
        <begin position="866"/>
        <end position="1162"/>
    </location>
</feature>
<dbReference type="GO" id="GO:0004181">
    <property type="term" value="F:metallocarboxypeptidase activity"/>
    <property type="evidence" value="ECO:0007669"/>
    <property type="project" value="InterPro"/>
</dbReference>
<evidence type="ECO:0000256" key="4">
    <source>
        <dbReference type="ARBA" id="ARBA00022490"/>
    </source>
</evidence>
<dbReference type="OrthoDB" id="10253041at2759"/>
<dbReference type="CDD" id="cd06906">
    <property type="entry name" value="M14_Nna1"/>
    <property type="match status" value="1"/>
</dbReference>
<feature type="region of interest" description="Disordered" evidence="13">
    <location>
        <begin position="470"/>
        <end position="556"/>
    </location>
</feature>
<feature type="compositionally biased region" description="Basic and acidic residues" evidence="13">
    <location>
        <begin position="1205"/>
        <end position="1217"/>
    </location>
</feature>
<feature type="compositionally biased region" description="Acidic residues" evidence="13">
    <location>
        <begin position="1218"/>
        <end position="1229"/>
    </location>
</feature>
<feature type="region of interest" description="Disordered" evidence="13">
    <location>
        <begin position="348"/>
        <end position="392"/>
    </location>
</feature>
<evidence type="ECO:0000256" key="1">
    <source>
        <dbReference type="ARBA" id="ARBA00001947"/>
    </source>
</evidence>
<comment type="caution">
    <text evidence="15">The sequence shown here is derived from an EMBL/GenBank/DDBJ whole genome shotgun (WGS) entry which is preliminary data.</text>
</comment>
<dbReference type="InterPro" id="IPR040626">
    <property type="entry name" value="Pepdidase_M14_N"/>
</dbReference>
<dbReference type="InterPro" id="IPR033852">
    <property type="entry name" value="CBPC1/4"/>
</dbReference>
<evidence type="ECO:0000313" key="16">
    <source>
        <dbReference type="Proteomes" id="UP001152320"/>
    </source>
</evidence>
<comment type="cofactor">
    <cofactor evidence="1">
        <name>Zn(2+)</name>
        <dbReference type="ChEBI" id="CHEBI:29105"/>
    </cofactor>
</comment>
<dbReference type="InterPro" id="IPR000834">
    <property type="entry name" value="Peptidase_M14"/>
</dbReference>
<evidence type="ECO:0000256" key="7">
    <source>
        <dbReference type="ARBA" id="ARBA00022801"/>
    </source>
</evidence>
<evidence type="ECO:0000256" key="8">
    <source>
        <dbReference type="ARBA" id="ARBA00022833"/>
    </source>
</evidence>
<evidence type="ECO:0000256" key="5">
    <source>
        <dbReference type="ARBA" id="ARBA00022670"/>
    </source>
</evidence>
<name>A0A9Q1BN01_HOLLE</name>
<dbReference type="GO" id="GO:0005737">
    <property type="term" value="C:cytoplasm"/>
    <property type="evidence" value="ECO:0007669"/>
    <property type="project" value="UniProtKB-SubCell"/>
</dbReference>
<feature type="active site" description="Proton donor/acceptor" evidence="12">
    <location>
        <position position="1126"/>
    </location>
</feature>
<dbReference type="EMBL" id="JAIZAY010000014">
    <property type="protein sequence ID" value="KAJ8029496.1"/>
    <property type="molecule type" value="Genomic_DNA"/>
</dbReference>
<comment type="catalytic activity">
    <reaction evidence="10">
        <text>C-terminal L-alpha-aminoacyl-L-glutamyl-L-glutamyl-[tubulin] + H2O = C-terminal L-alpha-aminoacyl-L-glutamyl-[tubulin] + L-glutamate</text>
        <dbReference type="Rhea" id="RHEA:63792"/>
        <dbReference type="Rhea" id="RHEA-COMP:16435"/>
        <dbReference type="Rhea" id="RHEA-COMP:16436"/>
        <dbReference type="ChEBI" id="CHEBI:15377"/>
        <dbReference type="ChEBI" id="CHEBI:29985"/>
        <dbReference type="ChEBI" id="CHEBI:149555"/>
        <dbReference type="ChEBI" id="CHEBI:149556"/>
        <dbReference type="EC" id="3.4.17.24"/>
    </reaction>
    <physiologicalReaction direction="left-to-right" evidence="10">
        <dbReference type="Rhea" id="RHEA:63793"/>
    </physiologicalReaction>
</comment>
<reference evidence="15" key="1">
    <citation type="submission" date="2021-10" db="EMBL/GenBank/DDBJ databases">
        <title>Tropical sea cucumber genome reveals ecological adaptation and Cuvierian tubules defense mechanism.</title>
        <authorList>
            <person name="Chen T."/>
        </authorList>
    </citation>
    <scope>NUCLEOTIDE SEQUENCE</scope>
    <source>
        <strain evidence="15">Nanhai2018</strain>
        <tissue evidence="15">Muscle</tissue>
    </source>
</reference>
<keyword evidence="8" id="KW-0862">Zinc</keyword>
<evidence type="ECO:0000256" key="2">
    <source>
        <dbReference type="ARBA" id="ARBA00004496"/>
    </source>
</evidence>
<keyword evidence="6" id="KW-0479">Metal-binding</keyword>
<keyword evidence="16" id="KW-1185">Reference proteome</keyword>
<dbReference type="GO" id="GO:0008270">
    <property type="term" value="F:zinc ion binding"/>
    <property type="evidence" value="ECO:0007669"/>
    <property type="project" value="InterPro"/>
</dbReference>
<feature type="compositionally biased region" description="Polar residues" evidence="13">
    <location>
        <begin position="544"/>
        <end position="556"/>
    </location>
</feature>
<gene>
    <name evidence="15" type="ORF">HOLleu_28904</name>
</gene>
<dbReference type="Pfam" id="PF25571">
    <property type="entry name" value="TPR_CCP1_N"/>
    <property type="match status" value="1"/>
</dbReference>
<evidence type="ECO:0000256" key="11">
    <source>
        <dbReference type="ARBA" id="ARBA00026108"/>
    </source>
</evidence>
<dbReference type="InterPro" id="IPR016024">
    <property type="entry name" value="ARM-type_fold"/>
</dbReference>
<feature type="compositionally biased region" description="Polar residues" evidence="13">
    <location>
        <begin position="514"/>
        <end position="526"/>
    </location>
</feature>
<dbReference type="Pfam" id="PF00246">
    <property type="entry name" value="Peptidase_M14"/>
    <property type="match status" value="1"/>
</dbReference>
<proteinExistence type="inferred from homology"/>
<evidence type="ECO:0000256" key="6">
    <source>
        <dbReference type="ARBA" id="ARBA00022723"/>
    </source>
</evidence>
<dbReference type="InterPro" id="IPR011989">
    <property type="entry name" value="ARM-like"/>
</dbReference>
<keyword evidence="15" id="KW-0121">Carboxypeptidase</keyword>
<dbReference type="SUPFAM" id="SSF48371">
    <property type="entry name" value="ARM repeat"/>
    <property type="match status" value="1"/>
</dbReference>
<feature type="compositionally biased region" description="Acidic residues" evidence="13">
    <location>
        <begin position="358"/>
        <end position="376"/>
    </location>
</feature>
<keyword evidence="5" id="KW-0645">Protease</keyword>
<keyword evidence="9" id="KW-0482">Metalloprotease</keyword>
<sequence>MNKGRSKVMMTTSSRVSGHLLSLDKLNTSCSDDLEQYRYLTCRVLTYMKEQEKYCKEVATSPYEGIDILLATMESSTDSIVLLNVTFCLLEILNLERKASVFVARGATQVTVATLGVVFREQPVSEQLMKSLHHLLAKIGGKDKKFGIKARLGGSLPITLSLIRTNSCNFEYLLPLLQVMKLYCSNAVNSSNLGKSGAVNTMLRIVATCGKKHHTICKLAIDSLFMLTKSKSNAARALGQGGISVLLSLFYEWHRHDVRNRHVGIRKAILGVIKNLTSLKSGRKAFIEADGIKILYGIILDMPSSSSKEIDGIISLISIILRKCFPKNRLPVPTIKSCFVFPIPDSNGEQSQSNMSEGGDDVIDVSDDGDDDVSSTEEDHVNKEEDEVEGVQIQSRSYQDLIMYQAFFKELTDFEEILKDGCDSEEERSEGYVMSSASKNIPTDGPSSPMALSNLRENRLSLPNLSIYTNASSKGEDRRSVESDGQVQTVKRAVRNNHSSKSSRKHGSGKLKESSSASHRTSGRKQSSSRPAAKSSKSFPSVRVSATSSKGEGQLSKSLTSLRSLDHVRPFIGVGTSDQCLDDFDALRSSMSVSRMTLQSQSQADNSNDATEFIYPDVESIPAEYYLKMLKNTKRVQPFQWVAYPDMLGHISPKWKEVLYERPLKAQRALIFQDIDRCIRMDSVSERVIYDLDNSLTRGETSPEKIPTFPYQNSMYSLSNSDRDSDGPLNFHSLFESGNLRKAVQVRKHEYDLILNSDINSNHHHQWFYFGISNMKSGISYRFNIVNCEKINSQFNFGMQPVIYSVKDAMEGQPGWVRAGHDVCYYKNNYARSFAASGSKGKSYYTSAFKIVFPHDKDIVYMAYHYPYTYTTLQVHLSKLEASLGEFSQIYYRRETLCETLAGNPCQLLTITSNPLSYDSEGIMQFRRRQFIFLCARVHPGETNSSWVMKGVLRFLLSQHPSAEQLRDTFIFKVVPMLNPDGVINGSHRCSLSGEDLNRKWACPDPKRHPTIYHTKGLLQFTAMINRRPLVFCDFHGHSRKKNVFMYGCSAGMSYAPEDLDKHSLTNKDGHKVEDTSYKTLPRILSHLAPAFSLNNCNFVVEKSKDATARVVVWRELGVARSYTMESTYSGLDQGPYKGCQVTTEMLEEMGHKFCEGLLKLSSKTQANNSSAVRIPSVRNTEGEKETEENDNLRLENLKSPSPEGKSRVFQLDREDNSESDVDDHEDVDSNSSQQGRVEDTQPPADETLSPSRS</sequence>
<dbReference type="Pfam" id="PF18027">
    <property type="entry name" value="Pepdidase_M14_N"/>
    <property type="match status" value="1"/>
</dbReference>
<dbReference type="GO" id="GO:0006508">
    <property type="term" value="P:proteolysis"/>
    <property type="evidence" value="ECO:0007669"/>
    <property type="project" value="UniProtKB-KW"/>
</dbReference>
<keyword evidence="4" id="KW-0963">Cytoplasm</keyword>
<evidence type="ECO:0000256" key="10">
    <source>
        <dbReference type="ARBA" id="ARBA00024524"/>
    </source>
</evidence>
<accession>A0A9Q1BN01</accession>
<dbReference type="PANTHER" id="PTHR12756:SF11">
    <property type="entry name" value="CYTOSOLIC CARBOXYPEPTIDASE 1"/>
    <property type="match status" value="1"/>
</dbReference>
<evidence type="ECO:0000256" key="9">
    <source>
        <dbReference type="ARBA" id="ARBA00023049"/>
    </source>
</evidence>
<evidence type="ECO:0000313" key="15">
    <source>
        <dbReference type="EMBL" id="KAJ8029496.1"/>
    </source>
</evidence>
<dbReference type="PROSITE" id="PS52035">
    <property type="entry name" value="PEPTIDASE_M14"/>
    <property type="match status" value="1"/>
</dbReference>
<dbReference type="Gene3D" id="3.40.630.10">
    <property type="entry name" value="Zn peptidases"/>
    <property type="match status" value="1"/>
</dbReference>
<keyword evidence="7" id="KW-0378">Hydrolase</keyword>
<organism evidence="15 16">
    <name type="scientific">Holothuria leucospilota</name>
    <name type="common">Black long sea cucumber</name>
    <name type="synonym">Mertensiothuria leucospilota</name>
    <dbReference type="NCBI Taxonomy" id="206669"/>
    <lineage>
        <taxon>Eukaryota</taxon>
        <taxon>Metazoa</taxon>
        <taxon>Echinodermata</taxon>
        <taxon>Eleutherozoa</taxon>
        <taxon>Echinozoa</taxon>
        <taxon>Holothuroidea</taxon>
        <taxon>Aspidochirotacea</taxon>
        <taxon>Aspidochirotida</taxon>
        <taxon>Holothuriidae</taxon>
        <taxon>Holothuria</taxon>
    </lineage>
</organism>